<dbReference type="GO" id="GO:0030674">
    <property type="term" value="F:protein-macromolecule adaptor activity"/>
    <property type="evidence" value="ECO:0007669"/>
    <property type="project" value="TreeGrafter"/>
</dbReference>
<evidence type="ECO:0000256" key="2">
    <source>
        <dbReference type="ARBA" id="ARBA00023136"/>
    </source>
</evidence>
<evidence type="ECO:0000256" key="3">
    <source>
        <dbReference type="ARBA" id="ARBA00023237"/>
    </source>
</evidence>
<keyword evidence="2" id="KW-0472">Membrane</keyword>
<evidence type="ECO:0000256" key="1">
    <source>
        <dbReference type="ARBA" id="ARBA00022729"/>
    </source>
</evidence>
<protein>
    <submittedName>
        <fullName evidence="6">Beta-barrel assembly machine subunit BamE</fullName>
    </submittedName>
</protein>
<feature type="domain" description="Outer membrane protein assembly factor BamE" evidence="5">
    <location>
        <begin position="37"/>
        <end position="112"/>
    </location>
</feature>
<evidence type="ECO:0000313" key="6">
    <source>
        <dbReference type="EMBL" id="SIS45102.1"/>
    </source>
</evidence>
<accession>A0A1N7J714</accession>
<evidence type="ECO:0000256" key="4">
    <source>
        <dbReference type="SAM" id="SignalP"/>
    </source>
</evidence>
<dbReference type="GO" id="GO:0051205">
    <property type="term" value="P:protein insertion into membrane"/>
    <property type="evidence" value="ECO:0007669"/>
    <property type="project" value="TreeGrafter"/>
</dbReference>
<keyword evidence="1 4" id="KW-0732">Signal</keyword>
<dbReference type="GO" id="GO:0043165">
    <property type="term" value="P:Gram-negative-bacterium-type cell outer membrane assembly"/>
    <property type="evidence" value="ECO:0007669"/>
    <property type="project" value="TreeGrafter"/>
</dbReference>
<dbReference type="Pfam" id="PF04355">
    <property type="entry name" value="BamE"/>
    <property type="match status" value="1"/>
</dbReference>
<dbReference type="PANTHER" id="PTHR37482">
    <property type="entry name" value="OUTER MEMBRANE PROTEIN ASSEMBLY FACTOR BAME"/>
    <property type="match status" value="1"/>
</dbReference>
<dbReference type="InterPro" id="IPR037873">
    <property type="entry name" value="BamE-like"/>
</dbReference>
<proteinExistence type="predicted"/>
<dbReference type="InterPro" id="IPR026592">
    <property type="entry name" value="BamE"/>
</dbReference>
<keyword evidence="3" id="KW-0998">Cell outer membrane</keyword>
<dbReference type="Proteomes" id="UP000186221">
    <property type="component" value="Unassembled WGS sequence"/>
</dbReference>
<dbReference type="AlphaFoldDB" id="A0A1N7J714"/>
<dbReference type="Gene3D" id="3.30.1450.10">
    <property type="match status" value="1"/>
</dbReference>
<gene>
    <name evidence="6" type="ORF">SAMN05421580_101419</name>
</gene>
<dbReference type="InterPro" id="IPR007450">
    <property type="entry name" value="BamE_dom"/>
</dbReference>
<evidence type="ECO:0000313" key="7">
    <source>
        <dbReference type="Proteomes" id="UP000186221"/>
    </source>
</evidence>
<evidence type="ECO:0000259" key="5">
    <source>
        <dbReference type="Pfam" id="PF04355"/>
    </source>
</evidence>
<feature type="chain" id="PRO_5012613853" evidence="4">
    <location>
        <begin position="32"/>
        <end position="158"/>
    </location>
</feature>
<dbReference type="EMBL" id="FTOG01000001">
    <property type="protein sequence ID" value="SIS45102.1"/>
    <property type="molecule type" value="Genomic_DNA"/>
</dbReference>
<dbReference type="PANTHER" id="PTHR37482:SF1">
    <property type="entry name" value="OUTER MEMBRANE PROTEIN ASSEMBLY FACTOR BAME"/>
    <property type="match status" value="1"/>
</dbReference>
<name>A0A1N7J714_9RHOB</name>
<organism evidence="6 7">
    <name type="scientific">Rhodobacter aestuarii</name>
    <dbReference type="NCBI Taxonomy" id="453582"/>
    <lineage>
        <taxon>Bacteria</taxon>
        <taxon>Pseudomonadati</taxon>
        <taxon>Pseudomonadota</taxon>
        <taxon>Alphaproteobacteria</taxon>
        <taxon>Rhodobacterales</taxon>
        <taxon>Rhodobacter group</taxon>
        <taxon>Rhodobacter</taxon>
    </lineage>
</organism>
<feature type="signal peptide" evidence="4">
    <location>
        <begin position="1"/>
        <end position="31"/>
    </location>
</feature>
<dbReference type="GO" id="GO:1990063">
    <property type="term" value="C:Bam protein complex"/>
    <property type="evidence" value="ECO:0007669"/>
    <property type="project" value="TreeGrafter"/>
</dbReference>
<reference evidence="7" key="1">
    <citation type="submission" date="2017-01" db="EMBL/GenBank/DDBJ databases">
        <authorList>
            <person name="Varghese N."/>
            <person name="Submissions S."/>
        </authorList>
    </citation>
    <scope>NUCLEOTIDE SEQUENCE [LARGE SCALE GENOMIC DNA]</scope>
    <source>
        <strain evidence="7">DSM 19945</strain>
    </source>
</reference>
<keyword evidence="7" id="KW-1185">Reference proteome</keyword>
<dbReference type="STRING" id="453582.SAMN05421580_101419"/>
<dbReference type="RefSeq" id="WP_245826409.1">
    <property type="nucleotide sequence ID" value="NZ_FTOG01000001.1"/>
</dbReference>
<sequence>MSSTVAPQRMAKKIALSIALVGMLAAASCTAIYRNHGYVPNEEDLAQIEVGKSNQQDVAYVIGRPASKGLLQGAGWFYVGSRWKHYGARAPQEVEREVVAVSFDDKGVVSNIERFGLEDGEVVVLSRRVTKSSIKGISVVRELLGSLGRVSAGQIVGD</sequence>